<dbReference type="SUPFAM" id="SSF64288">
    <property type="entry name" value="Chorismate lyase-like"/>
    <property type="match status" value="1"/>
</dbReference>
<dbReference type="PANTHER" id="PTHR44846">
    <property type="entry name" value="MANNOSYL-D-GLYCERATE TRANSPORT/METABOLISM SYSTEM REPRESSOR MNGR-RELATED"/>
    <property type="match status" value="1"/>
</dbReference>
<dbReference type="Pfam" id="PF07702">
    <property type="entry name" value="UTRA"/>
    <property type="match status" value="1"/>
</dbReference>
<dbReference type="OrthoDB" id="9816541at2"/>
<reference evidence="6" key="1">
    <citation type="submission" date="2014-12" db="EMBL/GenBank/DDBJ databases">
        <title>Genome sequence of Clostridium beijerinckii strain 59B.</title>
        <authorList>
            <person name="Little G.T."/>
            <person name="Minton N.P."/>
        </authorList>
    </citation>
    <scope>NUCLEOTIDE SEQUENCE [LARGE SCALE GENOMIC DNA]</scope>
    <source>
        <strain evidence="6">59B</strain>
    </source>
</reference>
<evidence type="ECO:0000256" key="3">
    <source>
        <dbReference type="ARBA" id="ARBA00023163"/>
    </source>
</evidence>
<dbReference type="KEGG" id="cbei:LF65_05054"/>
<feature type="domain" description="HTH gntR-type" evidence="4">
    <location>
        <begin position="1"/>
        <end position="68"/>
    </location>
</feature>
<dbReference type="InterPro" id="IPR000524">
    <property type="entry name" value="Tscrpt_reg_HTH_GntR"/>
</dbReference>
<dbReference type="RefSeq" id="WP_041900021.1">
    <property type="nucleotide sequence ID" value="NZ_CP010086.2"/>
</dbReference>
<dbReference type="AlphaFoldDB" id="A0A0B5QTJ3"/>
<dbReference type="GO" id="GO:0045892">
    <property type="term" value="P:negative regulation of DNA-templated transcription"/>
    <property type="evidence" value="ECO:0007669"/>
    <property type="project" value="TreeGrafter"/>
</dbReference>
<dbReference type="GO" id="GO:0003677">
    <property type="term" value="F:DNA binding"/>
    <property type="evidence" value="ECO:0007669"/>
    <property type="project" value="UniProtKB-KW"/>
</dbReference>
<keyword evidence="1" id="KW-0805">Transcription regulation</keyword>
<sequence>MKSDYIINDLIEKITSGKLLVSSCIPSETQLAIKYQCNRHTIRKVIAHLIERSYLVKSIDGSTYVNDVNHYNNSILFLSSLSDYYNSNNIKSNVNEFKLISSSDELSKLLQVEVNSHVWLIKRVRYIESHPIHTEEIYMPYSLFPNLKIQDCESSLLSYIESQYDYKISHGIRTVSPIKLNKYESDLLDLPNESVVMQIENIGYLTNSRVYEYSISKSRESKFQYYCRR</sequence>
<dbReference type="InterPro" id="IPR036390">
    <property type="entry name" value="WH_DNA-bd_sf"/>
</dbReference>
<dbReference type="Proteomes" id="UP000031866">
    <property type="component" value="Chromosome"/>
</dbReference>
<evidence type="ECO:0000313" key="5">
    <source>
        <dbReference type="EMBL" id="AJH01582.1"/>
    </source>
</evidence>
<dbReference type="InterPro" id="IPR036388">
    <property type="entry name" value="WH-like_DNA-bd_sf"/>
</dbReference>
<dbReference type="InterPro" id="IPR028978">
    <property type="entry name" value="Chorismate_lyase_/UTRA_dom_sf"/>
</dbReference>
<protein>
    <submittedName>
        <fullName evidence="5">GntR family transcriptional regulator</fullName>
    </submittedName>
</protein>
<accession>A0A0B5QTJ3</accession>
<proteinExistence type="predicted"/>
<keyword evidence="3" id="KW-0804">Transcription</keyword>
<dbReference type="SUPFAM" id="SSF46785">
    <property type="entry name" value="Winged helix' DNA-binding domain"/>
    <property type="match status" value="1"/>
</dbReference>
<evidence type="ECO:0000313" key="6">
    <source>
        <dbReference type="Proteomes" id="UP000031866"/>
    </source>
</evidence>
<dbReference type="Pfam" id="PF00392">
    <property type="entry name" value="GntR"/>
    <property type="match status" value="1"/>
</dbReference>
<evidence type="ECO:0000259" key="4">
    <source>
        <dbReference type="PROSITE" id="PS50949"/>
    </source>
</evidence>
<dbReference type="InterPro" id="IPR011663">
    <property type="entry name" value="UTRA"/>
</dbReference>
<dbReference type="PANTHER" id="PTHR44846:SF1">
    <property type="entry name" value="MANNOSYL-D-GLYCERATE TRANSPORT_METABOLISM SYSTEM REPRESSOR MNGR-RELATED"/>
    <property type="match status" value="1"/>
</dbReference>
<dbReference type="EMBL" id="CP010086">
    <property type="protein sequence ID" value="AJH01582.1"/>
    <property type="molecule type" value="Genomic_DNA"/>
</dbReference>
<evidence type="ECO:0000256" key="1">
    <source>
        <dbReference type="ARBA" id="ARBA00023015"/>
    </source>
</evidence>
<keyword evidence="2" id="KW-0238">DNA-binding</keyword>
<dbReference type="GO" id="GO:0003700">
    <property type="term" value="F:DNA-binding transcription factor activity"/>
    <property type="evidence" value="ECO:0007669"/>
    <property type="project" value="InterPro"/>
</dbReference>
<gene>
    <name evidence="5" type="ORF">LF65_05054</name>
</gene>
<dbReference type="Gene3D" id="1.10.10.10">
    <property type="entry name" value="Winged helix-like DNA-binding domain superfamily/Winged helix DNA-binding domain"/>
    <property type="match status" value="1"/>
</dbReference>
<dbReference type="InterPro" id="IPR050679">
    <property type="entry name" value="Bact_HTH_transcr_reg"/>
</dbReference>
<name>A0A0B5QTJ3_CLOBE</name>
<dbReference type="SMART" id="SM00866">
    <property type="entry name" value="UTRA"/>
    <property type="match status" value="1"/>
</dbReference>
<dbReference type="STRING" id="1520.LF65_05054"/>
<dbReference type="PROSITE" id="PS50949">
    <property type="entry name" value="HTH_GNTR"/>
    <property type="match status" value="1"/>
</dbReference>
<evidence type="ECO:0000256" key="2">
    <source>
        <dbReference type="ARBA" id="ARBA00023125"/>
    </source>
</evidence>
<dbReference type="Gene3D" id="3.40.1410.10">
    <property type="entry name" value="Chorismate lyase-like"/>
    <property type="match status" value="1"/>
</dbReference>
<organism evidence="5 6">
    <name type="scientific">Clostridium beijerinckii</name>
    <name type="common">Clostridium MP</name>
    <dbReference type="NCBI Taxonomy" id="1520"/>
    <lineage>
        <taxon>Bacteria</taxon>
        <taxon>Bacillati</taxon>
        <taxon>Bacillota</taxon>
        <taxon>Clostridia</taxon>
        <taxon>Eubacteriales</taxon>
        <taxon>Clostridiaceae</taxon>
        <taxon>Clostridium</taxon>
    </lineage>
</organism>